<dbReference type="GO" id="GO:0000127">
    <property type="term" value="C:transcription factor TFIIIC complex"/>
    <property type="evidence" value="ECO:0007669"/>
    <property type="project" value="InterPro"/>
</dbReference>
<dbReference type="STRING" id="1450537.A0A395I4I1"/>
<organism evidence="9 10">
    <name type="scientific">Aspergillus homomorphus (strain CBS 101889)</name>
    <dbReference type="NCBI Taxonomy" id="1450537"/>
    <lineage>
        <taxon>Eukaryota</taxon>
        <taxon>Fungi</taxon>
        <taxon>Dikarya</taxon>
        <taxon>Ascomycota</taxon>
        <taxon>Pezizomycotina</taxon>
        <taxon>Eurotiomycetes</taxon>
        <taxon>Eurotiomycetidae</taxon>
        <taxon>Eurotiales</taxon>
        <taxon>Aspergillaceae</taxon>
        <taxon>Aspergillus</taxon>
        <taxon>Aspergillus subgen. Circumdati</taxon>
    </lineage>
</organism>
<dbReference type="InterPro" id="IPR044210">
    <property type="entry name" value="Tfc3-like"/>
</dbReference>
<evidence type="ECO:0000259" key="8">
    <source>
        <dbReference type="Pfam" id="PF20222"/>
    </source>
</evidence>
<evidence type="ECO:0000256" key="4">
    <source>
        <dbReference type="ARBA" id="ARBA00023163"/>
    </source>
</evidence>
<dbReference type="PANTHER" id="PTHR15180">
    <property type="entry name" value="GENERAL TRANSCRIPTION FACTOR 3C POLYPEPTIDE 1"/>
    <property type="match status" value="1"/>
</dbReference>
<gene>
    <name evidence="9" type="ORF">BO97DRAFT_364292</name>
</gene>
<accession>A0A395I4I1</accession>
<feature type="compositionally biased region" description="Polar residues" evidence="6">
    <location>
        <begin position="771"/>
        <end position="780"/>
    </location>
</feature>
<sequence>MAPSLRDLIDYLLAEIALCGDQGASPSDILGFVDTFYARFSQDAPERKHAVDRRFQDKVWSWLTKNPEISVGKNREGNHLGLREVAELSNDESSANTHAPTLQSGPVRVFVSRERTWLAITGHEPDETKVLPTEFALLSIIASRKHKGIVQTDLVKASGQDKRSVPKRTDALHQKGYIEKRAIQIKAARTSLCTLRRFLTSEPAQQPDQHSAEADRTRMIDFNKFTGELFDILREYKLISRNDLKSKLGFADHWRWRILSRALRKFERIGVLKRVKALSQYAHTLKKFHPCVLLIREPTDKDIELFHEFSRGILSNLEQEDNVELDDELDQEGPTAAPQAAPNTALVKREQEVEDAGRILPSWNPDRNIHNLIFETIDNAGTEGVTNQGIIRNCFGYYYRRPLENAISRLTDCWQLSQPLHLRHLAVVRDTELQRTITHYVHYTALSFQELVNAGDALWEAVEFRPKNAKADNIRPPPVDAVPRLDQYALPIDPPSKEVLKRGEASLLECILVAKPPNYVCSSRDPVAVQQQNGTYVIQQRLKGSAGFGTSPLRPKSTPVVVKEENSEVSDEDMVEAKPARSRIKKHDPERFKGMSEKERLRAMGYDESWTDYSVLLIERSNPGVYVTPRGRRRAAGNRQGRPRASRIAVFKSSRLSSFPWFQNQIVEEIGTPAIHSRSSPQPPRLEQTPAPTLADSDTAPGSPMPSTSTHQRGSKRSLRQRESDVATEPGTGSARKQRKLTERKSEDVAVPVDANSTSPSIPNEGEDPAGQTSRVASNQRTKRKRAVSPKDGNQKGTDPPETPQNGDNAATRISTRNRSLRAPASEASPSPKKPRANNTLRKWLATSQTPKRATRSNADAEPTAESLPASNGTDSKDSDATATHIDSDTANVDSTDDHPAADQVNVPSPSITQVAPETEEAETPSQQSADKRRKTRSGKGGSVAVLRRHIVMEILDQAGGAYPMGTELWYPFMTAWQKTRYKEVPDLRTVRSVVKGLVDAGKLSQLTFSGRDSKGVMVTKSIICRVEMQANDPLIKDLQKNMLAADRYYFPENVEIDPEIKKNGSKRKRIDEGRFNKRFPQLPDELTVQLHNKPASVVAIEKRRDMAMRRELLEHMAMEEDFDPFSGSEIVRLMTFRRRAGKNGARGLTSIARPYPVSKEERQLQRRRAAAELASIRKMRRLWSSLAPYSMLMNTKSTFIPTTGTFSTEAGIPALQAAKDRARAAARKNMLIPATELPHSLEDILKSRRHTLDYSTSSDPRSRQFFHETNTISRWELENEGLLARKSSDITFINQTVSEMESSGIESGIRFDFDESFGEVITPRLSVTTRQRRRRSEAAPMAPQNRRIARIDEFMAGDNKVPMSSQQLNNRSTILKRNRATLSPETVRRIMVAFAVVRSLAGGSDARNIDWSLMFHCFPDMDPKDVADRSRFVLNKYRLQIVKMQSDFHERFLEAYANDEVPPIDYDDLYGYDWEGVVDWASLHLDIPKSERVPDLPATREQLDGMFDVREEPTNALDELYHANQSTTLSRKRALAAGVTFAMPLANKMTGTQPRKAELGRLEVVKTWVRANVITPEPTYRPTEARQSLERFGEPLVHQALQSLVTERALYMGNRGRITPGRNYDITEYFLLAISKRRAIESTELRRAHRFKAEILDSALRDQGFAEIDWNAEDGDILVVINMLSAGRIVLKPRDPPRDRYGLTEGGYLTRQMDKKKLRFVVEIWPTDSYVFGNPVQEKMSAVTPPRLPESIDPVTSLPAKIPLWYDIHGDFVRVLWDLAIAAVVGCVATRPGISARSIAAMLKPTMGGWEVQLLLEWMKEVGVVKLDWTGMETKHDEDEPGWKVDEWWWMVLN</sequence>
<dbReference type="GeneID" id="37196826"/>
<dbReference type="GO" id="GO:0006384">
    <property type="term" value="P:transcription initiation at RNA polymerase III promoter"/>
    <property type="evidence" value="ECO:0007669"/>
    <property type="project" value="InterPro"/>
</dbReference>
<feature type="compositionally biased region" description="Low complexity" evidence="6">
    <location>
        <begin position="821"/>
        <end position="831"/>
    </location>
</feature>
<reference evidence="9 10" key="1">
    <citation type="submission" date="2018-02" db="EMBL/GenBank/DDBJ databases">
        <title>The genomes of Aspergillus section Nigri reveals drivers in fungal speciation.</title>
        <authorList>
            <consortium name="DOE Joint Genome Institute"/>
            <person name="Vesth T.C."/>
            <person name="Nybo J."/>
            <person name="Theobald S."/>
            <person name="Brandl J."/>
            <person name="Frisvad J.C."/>
            <person name="Nielsen K.F."/>
            <person name="Lyhne E.K."/>
            <person name="Kogle M.E."/>
            <person name="Kuo A."/>
            <person name="Riley R."/>
            <person name="Clum A."/>
            <person name="Nolan M."/>
            <person name="Lipzen A."/>
            <person name="Salamov A."/>
            <person name="Henrissat B."/>
            <person name="Wiebenga A."/>
            <person name="De vries R.P."/>
            <person name="Grigoriev I.V."/>
            <person name="Mortensen U.H."/>
            <person name="Andersen M.R."/>
            <person name="Baker S.E."/>
        </authorList>
    </citation>
    <scope>NUCLEOTIDE SEQUENCE [LARGE SCALE GENOMIC DNA]</scope>
    <source>
        <strain evidence="9 10">CBS 101889</strain>
    </source>
</reference>
<feature type="region of interest" description="Disordered" evidence="6">
    <location>
        <begin position="674"/>
        <end position="942"/>
    </location>
</feature>
<dbReference type="CDD" id="cd16169">
    <property type="entry name" value="Tau138_eWH"/>
    <property type="match status" value="1"/>
</dbReference>
<evidence type="ECO:0000259" key="7">
    <source>
        <dbReference type="Pfam" id="PF04182"/>
    </source>
</evidence>
<evidence type="ECO:0000256" key="2">
    <source>
        <dbReference type="ARBA" id="ARBA00022553"/>
    </source>
</evidence>
<feature type="domain" description="Transcription factor tau subunit sfc3/Tfc3 C-terminal" evidence="8">
    <location>
        <begin position="1377"/>
        <end position="1801"/>
    </location>
</feature>
<dbReference type="OrthoDB" id="5403573at2759"/>
<dbReference type="Pfam" id="PF20222">
    <property type="entry name" value="DUF6581"/>
    <property type="match status" value="1"/>
</dbReference>
<dbReference type="VEuPathDB" id="FungiDB:BO97DRAFT_364292"/>
<dbReference type="Proteomes" id="UP000248961">
    <property type="component" value="Unassembled WGS sequence"/>
</dbReference>
<dbReference type="GO" id="GO:0042791">
    <property type="term" value="P:5S class rRNA transcription by RNA polymerase III"/>
    <property type="evidence" value="ECO:0007669"/>
    <property type="project" value="TreeGrafter"/>
</dbReference>
<feature type="domain" description="B-block binding subunit of TFIIIC" evidence="7">
    <location>
        <begin position="133"/>
        <end position="200"/>
    </location>
</feature>
<dbReference type="GO" id="GO:0003677">
    <property type="term" value="F:DNA binding"/>
    <property type="evidence" value="ECO:0007669"/>
    <property type="project" value="UniProtKB-KW"/>
</dbReference>
<evidence type="ECO:0000256" key="6">
    <source>
        <dbReference type="SAM" id="MobiDB-lite"/>
    </source>
</evidence>
<keyword evidence="5" id="KW-0539">Nucleus</keyword>
<comment type="subcellular location">
    <subcellularLocation>
        <location evidence="1">Nucleus</location>
    </subcellularLocation>
</comment>
<protein>
    <submittedName>
        <fullName evidence="9">Uncharacterized protein</fullName>
    </submittedName>
</protein>
<feature type="compositionally biased region" description="Polar residues" evidence="6">
    <location>
        <begin position="906"/>
        <end position="916"/>
    </location>
</feature>
<feature type="compositionally biased region" description="Polar residues" evidence="6">
    <location>
        <begin position="838"/>
        <end position="858"/>
    </location>
</feature>
<evidence type="ECO:0000313" key="9">
    <source>
        <dbReference type="EMBL" id="RAL14887.1"/>
    </source>
</evidence>
<dbReference type="EMBL" id="KZ824273">
    <property type="protein sequence ID" value="RAL14887.1"/>
    <property type="molecule type" value="Genomic_DNA"/>
</dbReference>
<dbReference type="Pfam" id="PF04182">
    <property type="entry name" value="B-block_TFIIIC"/>
    <property type="match status" value="1"/>
</dbReference>
<keyword evidence="2" id="KW-0597">Phosphoprotein</keyword>
<proteinExistence type="predicted"/>
<dbReference type="InterPro" id="IPR046488">
    <property type="entry name" value="Sfc3/Tfc3_C"/>
</dbReference>
<feature type="compositionally biased region" description="Polar residues" evidence="6">
    <location>
        <begin position="804"/>
        <end position="818"/>
    </location>
</feature>
<evidence type="ECO:0000256" key="3">
    <source>
        <dbReference type="ARBA" id="ARBA00023125"/>
    </source>
</evidence>
<keyword evidence="10" id="KW-1185">Reference proteome</keyword>
<dbReference type="GO" id="GO:0005634">
    <property type="term" value="C:nucleus"/>
    <property type="evidence" value="ECO:0007669"/>
    <property type="project" value="UniProtKB-SubCell"/>
</dbReference>
<evidence type="ECO:0000256" key="1">
    <source>
        <dbReference type="ARBA" id="ARBA00004123"/>
    </source>
</evidence>
<dbReference type="PANTHER" id="PTHR15180:SF1">
    <property type="entry name" value="GENERAL TRANSCRIPTION FACTOR 3C POLYPEPTIDE 1"/>
    <property type="match status" value="1"/>
</dbReference>
<evidence type="ECO:0000256" key="5">
    <source>
        <dbReference type="ARBA" id="ARBA00023242"/>
    </source>
</evidence>
<evidence type="ECO:0000313" key="10">
    <source>
        <dbReference type="Proteomes" id="UP000248961"/>
    </source>
</evidence>
<dbReference type="InterPro" id="IPR035625">
    <property type="entry name" value="Tfc3-like_eWH"/>
</dbReference>
<name>A0A395I4I1_ASPHC</name>
<dbReference type="InterPro" id="IPR007309">
    <property type="entry name" value="TFIIIC_Bblock-bd"/>
</dbReference>
<dbReference type="RefSeq" id="XP_025554041.1">
    <property type="nucleotide sequence ID" value="XM_025692537.1"/>
</dbReference>
<keyword evidence="4" id="KW-0804">Transcription</keyword>
<keyword evidence="3" id="KW-0238">DNA-binding</keyword>